<keyword evidence="3" id="KW-1185">Reference proteome</keyword>
<name>A0A8X6NS98_NEPPI</name>
<gene>
    <name evidence="2" type="ORF">NPIL_42951</name>
</gene>
<comment type="caution">
    <text evidence="2">The sequence shown here is derived from an EMBL/GenBank/DDBJ whole genome shotgun (WGS) entry which is preliminary data.</text>
</comment>
<feature type="region of interest" description="Disordered" evidence="1">
    <location>
        <begin position="33"/>
        <end position="53"/>
    </location>
</feature>
<organism evidence="2 3">
    <name type="scientific">Nephila pilipes</name>
    <name type="common">Giant wood spider</name>
    <name type="synonym">Nephila maculata</name>
    <dbReference type="NCBI Taxonomy" id="299642"/>
    <lineage>
        <taxon>Eukaryota</taxon>
        <taxon>Metazoa</taxon>
        <taxon>Ecdysozoa</taxon>
        <taxon>Arthropoda</taxon>
        <taxon>Chelicerata</taxon>
        <taxon>Arachnida</taxon>
        <taxon>Araneae</taxon>
        <taxon>Araneomorphae</taxon>
        <taxon>Entelegynae</taxon>
        <taxon>Araneoidea</taxon>
        <taxon>Nephilidae</taxon>
        <taxon>Nephila</taxon>
    </lineage>
</organism>
<accession>A0A8X6NS98</accession>
<sequence length="102" mass="11371">MESDNRMEMSAKRILIPKGVEGVSLLTVSENELTSKGRVSCPEDDERDQDSKQISLSQMLKNENDVYRECGAGAKNLIPEQLYAMVSGGNIPTTEPLRRKQN</sequence>
<protein>
    <submittedName>
        <fullName evidence="2">Uncharacterized protein</fullName>
    </submittedName>
</protein>
<dbReference type="EMBL" id="BMAW01107217">
    <property type="protein sequence ID" value="GFT28148.1"/>
    <property type="molecule type" value="Genomic_DNA"/>
</dbReference>
<evidence type="ECO:0000313" key="2">
    <source>
        <dbReference type="EMBL" id="GFT28148.1"/>
    </source>
</evidence>
<evidence type="ECO:0000313" key="3">
    <source>
        <dbReference type="Proteomes" id="UP000887013"/>
    </source>
</evidence>
<evidence type="ECO:0000256" key="1">
    <source>
        <dbReference type="SAM" id="MobiDB-lite"/>
    </source>
</evidence>
<dbReference type="Proteomes" id="UP000887013">
    <property type="component" value="Unassembled WGS sequence"/>
</dbReference>
<proteinExistence type="predicted"/>
<dbReference type="AlphaFoldDB" id="A0A8X6NS98"/>
<reference evidence="2" key="1">
    <citation type="submission" date="2020-08" db="EMBL/GenBank/DDBJ databases">
        <title>Multicomponent nature underlies the extraordinary mechanical properties of spider dragline silk.</title>
        <authorList>
            <person name="Kono N."/>
            <person name="Nakamura H."/>
            <person name="Mori M."/>
            <person name="Yoshida Y."/>
            <person name="Ohtoshi R."/>
            <person name="Malay A.D."/>
            <person name="Moran D.A.P."/>
            <person name="Tomita M."/>
            <person name="Numata K."/>
            <person name="Arakawa K."/>
        </authorList>
    </citation>
    <scope>NUCLEOTIDE SEQUENCE</scope>
</reference>